<dbReference type="InParanoid" id="A0A448YJ52"/>
<dbReference type="InterPro" id="IPR038437">
    <property type="entry name" value="GINS_Psf3_sf"/>
</dbReference>
<dbReference type="Gene3D" id="1.20.58.2050">
    <property type="match status" value="1"/>
</dbReference>
<evidence type="ECO:0000256" key="2">
    <source>
        <dbReference type="ARBA" id="ARBA00006343"/>
    </source>
</evidence>
<comment type="similarity">
    <text evidence="2 7">Belongs to the GINS3/PSF3 family.</text>
</comment>
<dbReference type="STRING" id="13370.A0A448YJ52"/>
<dbReference type="CDD" id="cd11713">
    <property type="entry name" value="GINS_A_psf3"/>
    <property type="match status" value="1"/>
</dbReference>
<dbReference type="Proteomes" id="UP000290900">
    <property type="component" value="Unassembled WGS sequence"/>
</dbReference>
<feature type="domain" description="GINS subunit" evidence="9">
    <location>
        <begin position="43"/>
        <end position="141"/>
    </location>
</feature>
<evidence type="ECO:0000313" key="11">
    <source>
        <dbReference type="Proteomes" id="UP000290900"/>
    </source>
</evidence>
<dbReference type="InterPro" id="IPR036224">
    <property type="entry name" value="GINS_bundle-like_dom_sf"/>
</dbReference>
<dbReference type="Pfam" id="PF05916">
    <property type="entry name" value="Sld5"/>
    <property type="match status" value="1"/>
</dbReference>
<dbReference type="PANTHER" id="PTHR22768:SF0">
    <property type="entry name" value="DNA REPLICATION COMPLEX GINS PROTEIN PSF3"/>
    <property type="match status" value="1"/>
</dbReference>
<dbReference type="InterPro" id="IPR021151">
    <property type="entry name" value="GINS_A"/>
</dbReference>
<proteinExistence type="inferred from homology"/>
<keyword evidence="8" id="KW-0732">Signal</keyword>
<dbReference type="EMBL" id="CAACVR010000008">
    <property type="protein sequence ID" value="VEU20916.1"/>
    <property type="molecule type" value="Genomic_DNA"/>
</dbReference>
<reference evidence="10 11" key="1">
    <citation type="submission" date="2018-12" db="EMBL/GenBank/DDBJ databases">
        <authorList>
            <person name="Tiukova I."/>
            <person name="Dainat J."/>
        </authorList>
    </citation>
    <scope>NUCLEOTIDE SEQUENCE [LARGE SCALE GENOMIC DNA]</scope>
</reference>
<keyword evidence="6 7" id="KW-0539">Nucleus</keyword>
<dbReference type="GO" id="GO:0000811">
    <property type="term" value="C:GINS complex"/>
    <property type="evidence" value="ECO:0007669"/>
    <property type="project" value="UniProtKB-UniRule"/>
</dbReference>
<evidence type="ECO:0000259" key="9">
    <source>
        <dbReference type="Pfam" id="PF05916"/>
    </source>
</evidence>
<dbReference type="InterPro" id="IPR010492">
    <property type="entry name" value="GINS_Psf3"/>
</dbReference>
<evidence type="ECO:0000256" key="1">
    <source>
        <dbReference type="ARBA" id="ARBA00004123"/>
    </source>
</evidence>
<evidence type="ECO:0000313" key="10">
    <source>
        <dbReference type="EMBL" id="VEU20916.1"/>
    </source>
</evidence>
<keyword evidence="11" id="KW-1185">Reference proteome</keyword>
<accession>A0A448YJ52</accession>
<dbReference type="AlphaFoldDB" id="A0A448YJ52"/>
<evidence type="ECO:0000256" key="3">
    <source>
        <dbReference type="ARBA" id="ARBA00011352"/>
    </source>
</evidence>
<feature type="signal peptide" evidence="8">
    <location>
        <begin position="1"/>
        <end position="16"/>
    </location>
</feature>
<keyword evidence="5 7" id="KW-0235">DNA replication</keyword>
<evidence type="ECO:0000256" key="4">
    <source>
        <dbReference type="ARBA" id="ARBA00015140"/>
    </source>
</evidence>
<comment type="subunit">
    <text evidence="3">Component of the GINS complex which is a heterotetramer of SLD5, PSF1, PSF2 and PSF3.</text>
</comment>
<dbReference type="GO" id="GO:1902975">
    <property type="term" value="P:mitotic DNA replication initiation"/>
    <property type="evidence" value="ECO:0007669"/>
    <property type="project" value="TreeGrafter"/>
</dbReference>
<dbReference type="OrthoDB" id="10251744at2759"/>
<evidence type="ECO:0000256" key="8">
    <source>
        <dbReference type="SAM" id="SignalP"/>
    </source>
</evidence>
<gene>
    <name evidence="10" type="ORF">BRENAR_LOCUS1651</name>
</gene>
<evidence type="ECO:0000256" key="6">
    <source>
        <dbReference type="ARBA" id="ARBA00023242"/>
    </source>
</evidence>
<name>A0A448YJ52_BRENA</name>
<evidence type="ECO:0000256" key="5">
    <source>
        <dbReference type="ARBA" id="ARBA00022705"/>
    </source>
</evidence>
<dbReference type="FunCoup" id="A0A448YJ52">
    <property type="interactions" value="410"/>
</dbReference>
<comment type="function">
    <text evidence="7">The GINS complex plays an essential role in the initiation of DNA replication.</text>
</comment>
<sequence length="144" mass="16736">MELPMWLADILAVCAAQNDDGIDNAEENAETQAFIRLIEPEFFSKQFLNFIKSDTLKVNLAPFAYYYKIVAKWSYMFNDTELVELISKMFVARASEINGLSYKLNDQFSGDNQEFLNGLENFEKRLFKMSHLSYKDMNNWIAKG</sequence>
<dbReference type="PANTHER" id="PTHR22768">
    <property type="entry name" value="DNA REPLICATION COMPLEX GINS PROTEIN PSF3"/>
    <property type="match status" value="1"/>
</dbReference>
<evidence type="ECO:0000256" key="7">
    <source>
        <dbReference type="RuleBase" id="RU367161"/>
    </source>
</evidence>
<dbReference type="SUPFAM" id="SSF158573">
    <property type="entry name" value="GINS helical bundle-like"/>
    <property type="match status" value="1"/>
</dbReference>
<protein>
    <recommendedName>
        <fullName evidence="4 7">DNA replication complex GINS protein PSF3</fullName>
    </recommendedName>
</protein>
<organism evidence="10 11">
    <name type="scientific">Brettanomyces naardenensis</name>
    <name type="common">Yeast</name>
    <dbReference type="NCBI Taxonomy" id="13370"/>
    <lineage>
        <taxon>Eukaryota</taxon>
        <taxon>Fungi</taxon>
        <taxon>Dikarya</taxon>
        <taxon>Ascomycota</taxon>
        <taxon>Saccharomycotina</taxon>
        <taxon>Pichiomycetes</taxon>
        <taxon>Pichiales</taxon>
        <taxon>Pichiaceae</taxon>
        <taxon>Brettanomyces</taxon>
    </lineage>
</organism>
<comment type="subcellular location">
    <subcellularLocation>
        <location evidence="1 7">Nucleus</location>
    </subcellularLocation>
</comment>
<feature type="chain" id="PRO_5019500551" description="DNA replication complex GINS protein PSF3" evidence="8">
    <location>
        <begin position="17"/>
        <end position="144"/>
    </location>
</feature>